<keyword evidence="2" id="KW-1185">Reference proteome</keyword>
<evidence type="ECO:0000313" key="1">
    <source>
        <dbReference type="EMBL" id="MEB8338312.1"/>
    </source>
</evidence>
<dbReference type="Proteomes" id="UP001354931">
    <property type="component" value="Unassembled WGS sequence"/>
</dbReference>
<name>A0ABU6F3U7_9ACTN</name>
<reference evidence="1 2" key="1">
    <citation type="submission" date="2022-10" db="EMBL/GenBank/DDBJ databases">
        <authorList>
            <person name="Xie J."/>
            <person name="Shen N."/>
        </authorList>
    </citation>
    <scope>NUCLEOTIDE SEQUENCE [LARGE SCALE GENOMIC DNA]</scope>
    <source>
        <strain evidence="1 2">YIM65594</strain>
    </source>
</reference>
<dbReference type="EMBL" id="JAOZYC010000093">
    <property type="protein sequence ID" value="MEB8338312.1"/>
    <property type="molecule type" value="Genomic_DNA"/>
</dbReference>
<gene>
    <name evidence="1" type="ORF">OKJ99_12480</name>
</gene>
<sequence>MTPHCDTASPAVLYVCADRAPGASGTATQCAQTEGRAFAQERGLTIAEVVTDTYGEPDPARRTGWRRVRQLVQTGDVTAVLVRWPCAIAPESAHELRHRETSWLRDHGVRVRYTWAPLTRPGPLA</sequence>
<accession>A0ABU6F3U7</accession>
<proteinExistence type="predicted"/>
<comment type="caution">
    <text evidence="1">The sequence shown here is derived from an EMBL/GenBank/DDBJ whole genome shotgun (WGS) entry which is preliminary data.</text>
</comment>
<evidence type="ECO:0000313" key="2">
    <source>
        <dbReference type="Proteomes" id="UP001354931"/>
    </source>
</evidence>
<organism evidence="1 2">
    <name type="scientific">Streptomyces endophyticus</name>
    <dbReference type="NCBI Taxonomy" id="714166"/>
    <lineage>
        <taxon>Bacteria</taxon>
        <taxon>Bacillati</taxon>
        <taxon>Actinomycetota</taxon>
        <taxon>Actinomycetes</taxon>
        <taxon>Kitasatosporales</taxon>
        <taxon>Streptomycetaceae</taxon>
        <taxon>Streptomyces</taxon>
    </lineage>
</organism>
<dbReference type="RefSeq" id="WP_326016101.1">
    <property type="nucleotide sequence ID" value="NZ_JAOZYC010000093.1"/>
</dbReference>
<protein>
    <submittedName>
        <fullName evidence="1">Recombinase family protein</fullName>
    </submittedName>
</protein>